<accession>A0A928V0M0</accession>
<dbReference type="Proteomes" id="UP000652567">
    <property type="component" value="Unassembled WGS sequence"/>
</dbReference>
<dbReference type="EMBL" id="PRDL01000001">
    <property type="protein sequence ID" value="MBE8716543.1"/>
    <property type="molecule type" value="Genomic_DNA"/>
</dbReference>
<evidence type="ECO:0000313" key="5">
    <source>
        <dbReference type="Proteomes" id="UP000652567"/>
    </source>
</evidence>
<name>A0A928V0M0_9GAMM</name>
<protein>
    <recommendedName>
        <fullName evidence="3">PepSY domain-containing protein</fullName>
    </recommendedName>
</protein>
<sequence length="109" mass="11718">MLPPHPLPANSKLLLIALLLLSLLAVSTAALANNQRPEPRQENQRQQPQRAALSAAEAADRVQRQIGGKVMGVQTRQSNGTTVYSVKILQSSGHMRTVNVNAQTGAIMN</sequence>
<feature type="region of interest" description="Disordered" evidence="1">
    <location>
        <begin position="33"/>
        <end position="58"/>
    </location>
</feature>
<organism evidence="4 5">
    <name type="scientific">Cellvibrio polysaccharolyticus</name>
    <dbReference type="NCBI Taxonomy" id="2082724"/>
    <lineage>
        <taxon>Bacteria</taxon>
        <taxon>Pseudomonadati</taxon>
        <taxon>Pseudomonadota</taxon>
        <taxon>Gammaproteobacteria</taxon>
        <taxon>Cellvibrionales</taxon>
        <taxon>Cellvibrionaceae</taxon>
        <taxon>Cellvibrio</taxon>
    </lineage>
</organism>
<gene>
    <name evidence="4" type="ORF">C4F51_04995</name>
</gene>
<proteinExistence type="predicted"/>
<dbReference type="Gene3D" id="3.10.450.40">
    <property type="match status" value="1"/>
</dbReference>
<evidence type="ECO:0000256" key="2">
    <source>
        <dbReference type="SAM" id="SignalP"/>
    </source>
</evidence>
<evidence type="ECO:0000259" key="3">
    <source>
        <dbReference type="Pfam" id="PF03413"/>
    </source>
</evidence>
<comment type="caution">
    <text evidence="4">The sequence shown here is derived from an EMBL/GenBank/DDBJ whole genome shotgun (WGS) entry which is preliminary data.</text>
</comment>
<reference evidence="4" key="1">
    <citation type="submission" date="2018-07" db="EMBL/GenBank/DDBJ databases">
        <title>Genome assembly of strain Ka43.</title>
        <authorList>
            <person name="Kukolya J."/>
            <person name="Nagy I."/>
            <person name="Horvath B."/>
            <person name="Toth A."/>
        </authorList>
    </citation>
    <scope>NUCLEOTIDE SEQUENCE</scope>
    <source>
        <strain evidence="4">KB43</strain>
    </source>
</reference>
<dbReference type="InterPro" id="IPR025711">
    <property type="entry name" value="PepSY"/>
</dbReference>
<keyword evidence="5" id="KW-1185">Reference proteome</keyword>
<feature type="domain" description="PepSY" evidence="3">
    <location>
        <begin position="52"/>
        <end position="108"/>
    </location>
</feature>
<evidence type="ECO:0000256" key="1">
    <source>
        <dbReference type="SAM" id="MobiDB-lite"/>
    </source>
</evidence>
<keyword evidence="2" id="KW-0732">Signal</keyword>
<dbReference type="Pfam" id="PF03413">
    <property type="entry name" value="PepSY"/>
    <property type="match status" value="1"/>
</dbReference>
<evidence type="ECO:0000313" key="4">
    <source>
        <dbReference type="EMBL" id="MBE8716543.1"/>
    </source>
</evidence>
<dbReference type="RefSeq" id="WP_193907709.1">
    <property type="nucleotide sequence ID" value="NZ_PRDL01000001.1"/>
</dbReference>
<feature type="chain" id="PRO_5037717741" description="PepSY domain-containing protein" evidence="2">
    <location>
        <begin position="33"/>
        <end position="109"/>
    </location>
</feature>
<feature type="signal peptide" evidence="2">
    <location>
        <begin position="1"/>
        <end position="32"/>
    </location>
</feature>
<feature type="compositionally biased region" description="Low complexity" evidence="1">
    <location>
        <begin position="44"/>
        <end position="57"/>
    </location>
</feature>
<dbReference type="AlphaFoldDB" id="A0A928V0M0"/>